<keyword evidence="4" id="KW-1185">Reference proteome</keyword>
<protein>
    <recommendedName>
        <fullName evidence="2">Arabidopsis retrotransposon Orf1 C-terminal domain-containing protein</fullName>
    </recommendedName>
</protein>
<dbReference type="AlphaFoldDB" id="A0A9P0Z8Q1"/>
<comment type="caution">
    <text evidence="3">The sequence shown here is derived from an EMBL/GenBank/DDBJ whole genome shotgun (WGS) entry which is preliminary data.</text>
</comment>
<dbReference type="Pfam" id="PF03078">
    <property type="entry name" value="ATHILA"/>
    <property type="match status" value="1"/>
</dbReference>
<evidence type="ECO:0000256" key="1">
    <source>
        <dbReference type="SAM" id="MobiDB-lite"/>
    </source>
</evidence>
<accession>A0A9P0Z8Q1</accession>
<dbReference type="InterPro" id="IPR004312">
    <property type="entry name" value="ATHILA_Orf1_C"/>
</dbReference>
<name>A0A9P0Z8Q1_CUSEU</name>
<reference evidence="3" key="1">
    <citation type="submission" date="2022-07" db="EMBL/GenBank/DDBJ databases">
        <authorList>
            <person name="Macas J."/>
            <person name="Novak P."/>
            <person name="Neumann P."/>
        </authorList>
    </citation>
    <scope>NUCLEOTIDE SEQUENCE</scope>
</reference>
<dbReference type="EMBL" id="CAMAPE010000021">
    <property type="protein sequence ID" value="CAH9090115.1"/>
    <property type="molecule type" value="Genomic_DNA"/>
</dbReference>
<feature type="domain" description="Arabidopsis retrotransposon Orf1 C-terminal" evidence="2">
    <location>
        <begin position="43"/>
        <end position="205"/>
    </location>
</feature>
<evidence type="ECO:0000313" key="4">
    <source>
        <dbReference type="Proteomes" id="UP001152484"/>
    </source>
</evidence>
<organism evidence="3 4">
    <name type="scientific">Cuscuta europaea</name>
    <name type="common">European dodder</name>
    <dbReference type="NCBI Taxonomy" id="41803"/>
    <lineage>
        <taxon>Eukaryota</taxon>
        <taxon>Viridiplantae</taxon>
        <taxon>Streptophyta</taxon>
        <taxon>Embryophyta</taxon>
        <taxon>Tracheophyta</taxon>
        <taxon>Spermatophyta</taxon>
        <taxon>Magnoliopsida</taxon>
        <taxon>eudicotyledons</taxon>
        <taxon>Gunneridae</taxon>
        <taxon>Pentapetalae</taxon>
        <taxon>asterids</taxon>
        <taxon>lamiids</taxon>
        <taxon>Solanales</taxon>
        <taxon>Convolvulaceae</taxon>
        <taxon>Cuscuteae</taxon>
        <taxon>Cuscuta</taxon>
        <taxon>Cuscuta subgen. Cuscuta</taxon>
    </lineage>
</organism>
<evidence type="ECO:0000259" key="2">
    <source>
        <dbReference type="Pfam" id="PF03078"/>
    </source>
</evidence>
<dbReference type="Proteomes" id="UP001152484">
    <property type="component" value="Unassembled WGS sequence"/>
</dbReference>
<proteinExistence type="predicted"/>
<evidence type="ECO:0000313" key="3">
    <source>
        <dbReference type="EMBL" id="CAH9090115.1"/>
    </source>
</evidence>
<dbReference type="OrthoDB" id="1315159at2759"/>
<feature type="compositionally biased region" description="Low complexity" evidence="1">
    <location>
        <begin position="491"/>
        <end position="503"/>
    </location>
</feature>
<feature type="region of interest" description="Disordered" evidence="1">
    <location>
        <begin position="491"/>
        <end position="510"/>
    </location>
</feature>
<sequence>MAPRKEKGQSSNTMASISGYDHIIFANNEHRTRFISTIARQVKPSRFLCHDALNELGVYKSIRKFFHELSMDRVFKMQYHSNEKIIYEFMSSVQFETDEADFRDDKLKFRLFNRNHSIMKLEFAEHFGIPVPYQKSISDNTAFGHTMWTKMTGETKFSSSQLYISHVQHPVLRLFLKFLANCLLGRPNNHHTRMGDVCLMSVTLFRVHVDFNMCNLMRAHLKKESIAKGAIVVGGVIMHLATKFGYTDNSPIPDYCSMNISWLGHSGCTAFSHTVYGGERPKNMYNWLIHPKPLKYFLLLNQEIPKLRYRETVEEPHYLFTHALPPHLQEPEQEPPQYQPDYKPCVHPHGHEDMNNDIPEQNQNPPPPDFFQQLLEGQQQFLTGYTQMNENYMAMDNRLNQIQEEQRTGFQRLEELREADRHWYEEDQCRFYGPMYSYMAQQGSFHTMANPPPPPSWYDPTHWGNFGGSDSGVEGTTAEMARTHIWEMAGRGAASEAATTAEKAGTRDSA</sequence>
<gene>
    <name evidence="3" type="ORF">CEURO_LOCUS11121</name>
</gene>